<dbReference type="GO" id="GO:0009279">
    <property type="term" value="C:cell outer membrane"/>
    <property type="evidence" value="ECO:0007669"/>
    <property type="project" value="UniProtKB-SubCell"/>
</dbReference>
<dbReference type="PANTHER" id="PTHR30026:SF20">
    <property type="entry name" value="OUTER MEMBRANE PROTEIN TOLC"/>
    <property type="match status" value="1"/>
</dbReference>
<evidence type="ECO:0000256" key="2">
    <source>
        <dbReference type="ARBA" id="ARBA00007613"/>
    </source>
</evidence>
<evidence type="ECO:0000256" key="7">
    <source>
        <dbReference type="ARBA" id="ARBA00023237"/>
    </source>
</evidence>
<dbReference type="GO" id="GO:0015562">
    <property type="term" value="F:efflux transmembrane transporter activity"/>
    <property type="evidence" value="ECO:0007669"/>
    <property type="project" value="InterPro"/>
</dbReference>
<evidence type="ECO:0000313" key="11">
    <source>
        <dbReference type="Proteomes" id="UP000198779"/>
    </source>
</evidence>
<dbReference type="Proteomes" id="UP000198779">
    <property type="component" value="Unassembled WGS sequence"/>
</dbReference>
<dbReference type="GO" id="GO:0015288">
    <property type="term" value="F:porin activity"/>
    <property type="evidence" value="ECO:0007669"/>
    <property type="project" value="TreeGrafter"/>
</dbReference>
<feature type="signal peptide" evidence="9">
    <location>
        <begin position="1"/>
        <end position="18"/>
    </location>
</feature>
<accession>A0A1G7XHQ4</accession>
<dbReference type="RefSeq" id="WP_091818035.1">
    <property type="nucleotide sequence ID" value="NZ_FNCQ01000010.1"/>
</dbReference>
<keyword evidence="8" id="KW-0175">Coiled coil</keyword>
<evidence type="ECO:0000256" key="6">
    <source>
        <dbReference type="ARBA" id="ARBA00023136"/>
    </source>
</evidence>
<evidence type="ECO:0000256" key="3">
    <source>
        <dbReference type="ARBA" id="ARBA00022448"/>
    </source>
</evidence>
<comment type="similarity">
    <text evidence="2">Belongs to the outer membrane factor (OMF) (TC 1.B.17) family.</text>
</comment>
<reference evidence="11" key="1">
    <citation type="submission" date="2016-10" db="EMBL/GenBank/DDBJ databases">
        <authorList>
            <person name="Varghese N."/>
            <person name="Submissions S."/>
        </authorList>
    </citation>
    <scope>NUCLEOTIDE SEQUENCE [LARGE SCALE GENOMIC DNA]</scope>
    <source>
        <strain evidence="11">BP1-148</strain>
    </source>
</reference>
<evidence type="ECO:0000256" key="4">
    <source>
        <dbReference type="ARBA" id="ARBA00022452"/>
    </source>
</evidence>
<name>A0A1G7XHQ4_9BACT</name>
<feature type="chain" id="PRO_5011775618" evidence="9">
    <location>
        <begin position="19"/>
        <end position="454"/>
    </location>
</feature>
<feature type="coiled-coil region" evidence="8">
    <location>
        <begin position="345"/>
        <end position="372"/>
    </location>
</feature>
<evidence type="ECO:0000256" key="1">
    <source>
        <dbReference type="ARBA" id="ARBA00004442"/>
    </source>
</evidence>
<dbReference type="PANTHER" id="PTHR30026">
    <property type="entry name" value="OUTER MEMBRANE PROTEIN TOLC"/>
    <property type="match status" value="1"/>
</dbReference>
<dbReference type="SUPFAM" id="SSF56954">
    <property type="entry name" value="Outer membrane efflux proteins (OEP)"/>
    <property type="match status" value="1"/>
</dbReference>
<comment type="subcellular location">
    <subcellularLocation>
        <location evidence="1">Cell outer membrane</location>
    </subcellularLocation>
</comment>
<evidence type="ECO:0000256" key="8">
    <source>
        <dbReference type="SAM" id="Coils"/>
    </source>
</evidence>
<keyword evidence="4" id="KW-1134">Transmembrane beta strand</keyword>
<dbReference type="AlphaFoldDB" id="A0A1G7XHQ4"/>
<dbReference type="InterPro" id="IPR003423">
    <property type="entry name" value="OMP_efflux"/>
</dbReference>
<protein>
    <submittedName>
        <fullName evidence="10">Outer membrane protein</fullName>
    </submittedName>
</protein>
<dbReference type="GO" id="GO:1990281">
    <property type="term" value="C:efflux pump complex"/>
    <property type="evidence" value="ECO:0007669"/>
    <property type="project" value="TreeGrafter"/>
</dbReference>
<dbReference type="Gene3D" id="1.20.1600.10">
    <property type="entry name" value="Outer membrane efflux proteins (OEP)"/>
    <property type="match status" value="1"/>
</dbReference>
<proteinExistence type="inferred from homology"/>
<evidence type="ECO:0000256" key="5">
    <source>
        <dbReference type="ARBA" id="ARBA00022692"/>
    </source>
</evidence>
<keyword evidence="7" id="KW-0998">Cell outer membrane</keyword>
<sequence>MKQALIILLVFTAGQSLAQGEWSMQQCMQYAVEHNHEVKRAELELDNYKASKTGAIGRFLPSVDASIGAQYNFGRAIDPETNGYTDVSTFYNGYSLYASLPVFDGFSRIHALKAAGASTLMGRASLRQKQDQTALNVLQAYTNVAYYEGLVKMADEKVQETELLLKQIRLLEEVGRKSAADVAQVESQKAEADYELTRQQNLYASAMLELKKTMAFPMQDTLLLSVRNVRNRLVACNRRDARTLSPSGTNSESATYGLGLVQELNPELQAAQYQVQASKHEWHQARAAFYPSLSLSAGLNTTYYHTLHSDAGGSFGNQFNNNMGQYVGATLSIPLFNRLQTITSIRKAKNNYRIAQETYKQKQLELEKLSREAWQDWQGYLKQTVQMVEKVEADSIAYQLTKRQFEEGLSTAIDLRTTSAQLLNSKATLLQCQLMAMVKEQLVRYYRGEAIWTE</sequence>
<keyword evidence="5" id="KW-0812">Transmembrane</keyword>
<keyword evidence="9" id="KW-0732">Signal</keyword>
<dbReference type="Pfam" id="PF02321">
    <property type="entry name" value="OEP"/>
    <property type="match status" value="2"/>
</dbReference>
<gene>
    <name evidence="10" type="ORF">SAMN04487901_110106</name>
</gene>
<keyword evidence="3" id="KW-0813">Transport</keyword>
<evidence type="ECO:0000313" key="10">
    <source>
        <dbReference type="EMBL" id="SDG83621.1"/>
    </source>
</evidence>
<keyword evidence="6" id="KW-0472">Membrane</keyword>
<evidence type="ECO:0000256" key="9">
    <source>
        <dbReference type="SAM" id="SignalP"/>
    </source>
</evidence>
<dbReference type="STRING" id="645274.SAMN04487901_110106"/>
<organism evidence="10 11">
    <name type="scientific">Prevotella communis</name>
    <dbReference type="NCBI Taxonomy" id="2913614"/>
    <lineage>
        <taxon>Bacteria</taxon>
        <taxon>Pseudomonadati</taxon>
        <taxon>Bacteroidota</taxon>
        <taxon>Bacteroidia</taxon>
        <taxon>Bacteroidales</taxon>
        <taxon>Prevotellaceae</taxon>
        <taxon>Prevotella</taxon>
    </lineage>
</organism>
<dbReference type="InterPro" id="IPR051906">
    <property type="entry name" value="TolC-like"/>
</dbReference>
<dbReference type="EMBL" id="FNCQ01000010">
    <property type="protein sequence ID" value="SDG83621.1"/>
    <property type="molecule type" value="Genomic_DNA"/>
</dbReference>
<keyword evidence="11" id="KW-1185">Reference proteome</keyword>